<feature type="compositionally biased region" description="Low complexity" evidence="5">
    <location>
        <begin position="486"/>
        <end position="497"/>
    </location>
</feature>
<dbReference type="Pfam" id="PF05653">
    <property type="entry name" value="Mg_trans_NIPA"/>
    <property type="match status" value="1"/>
</dbReference>
<evidence type="ECO:0000256" key="2">
    <source>
        <dbReference type="ARBA" id="ARBA00022692"/>
    </source>
</evidence>
<sequence length="603" mass="64731">MNTIIIRALNSASSTALTASATASSTTSASKDTENSTLFKTIGIILALSSGVFIGSSFVFKKKGLLQAQGKVAGQGHAYLSNGLWWVGMILMIIGEICNFVAYAFTQAILVTPLGALSVVISAILSSIFLKETLNFQGKVGCALCIIGAIIIVMHAPSHQTASTIEEFRELFFHPIFLGYAIFCIVASAFIIWKLAPKYGSTNMLVYIGVCSLIGSLSVVSTQGLGTAILTTITDPSQNQLKEWFFYVLLGFVVVTLLTEINFLNKALNIFNTAMVTPLYYVIFTGLTILSSAILSQGFDAQPISIVTVVMGFLVICNGIILLFTSKGATIDIRNSIYSMPPEDIDPNDIDNNPGAMELRGSFGSVRRFSGHGRTHPSFNNTFPSHKDNGNNGKDGNRPHKRSQSLSANHRVSTGLPTINESALTLNTMNPHPDVDTTQTEINIAMEESFPSLARNSFVHFLPSHPPPPPSSDDGNTLPTHRKAPIIHTTSPSISSTNLNIDSQLPHNGNKIPSLPPVSPLQNIFRGLSPTEPDHHVTSESYSGTTPHVGRSISNSSRRSQQSVGLVDRIKLGISSPVGEQEENDFESLVGNDPNSEGAGNVI</sequence>
<dbReference type="SUPFAM" id="SSF103481">
    <property type="entry name" value="Multidrug resistance efflux transporter EmrE"/>
    <property type="match status" value="1"/>
</dbReference>
<dbReference type="Proteomes" id="UP000789342">
    <property type="component" value="Unassembled WGS sequence"/>
</dbReference>
<dbReference type="PANTHER" id="PTHR12570">
    <property type="match status" value="1"/>
</dbReference>
<feature type="region of interest" description="Disordered" evidence="5">
    <location>
        <begin position="527"/>
        <end position="603"/>
    </location>
</feature>
<evidence type="ECO:0000313" key="7">
    <source>
        <dbReference type="EMBL" id="CAG8451236.1"/>
    </source>
</evidence>
<feature type="compositionally biased region" description="Polar residues" evidence="5">
    <location>
        <begin position="404"/>
        <end position="413"/>
    </location>
</feature>
<feature type="compositionally biased region" description="Polar residues" evidence="5">
    <location>
        <begin position="498"/>
        <end position="507"/>
    </location>
</feature>
<protein>
    <submittedName>
        <fullName evidence="7">17580_t:CDS:1</fullName>
    </submittedName>
</protein>
<reference evidence="7" key="1">
    <citation type="submission" date="2021-06" db="EMBL/GenBank/DDBJ databases">
        <authorList>
            <person name="Kallberg Y."/>
            <person name="Tangrot J."/>
            <person name="Rosling A."/>
        </authorList>
    </citation>
    <scope>NUCLEOTIDE SEQUENCE</scope>
    <source>
        <strain evidence="7">CL551</strain>
    </source>
</reference>
<organism evidence="7 8">
    <name type="scientific">Acaulospora morrowiae</name>
    <dbReference type="NCBI Taxonomy" id="94023"/>
    <lineage>
        <taxon>Eukaryota</taxon>
        <taxon>Fungi</taxon>
        <taxon>Fungi incertae sedis</taxon>
        <taxon>Mucoromycota</taxon>
        <taxon>Glomeromycotina</taxon>
        <taxon>Glomeromycetes</taxon>
        <taxon>Diversisporales</taxon>
        <taxon>Acaulosporaceae</taxon>
        <taxon>Acaulospora</taxon>
    </lineage>
</organism>
<feature type="compositionally biased region" description="Low complexity" evidence="5">
    <location>
        <begin position="551"/>
        <end position="563"/>
    </location>
</feature>
<dbReference type="PANTHER" id="PTHR12570:SF92">
    <property type="entry name" value="SPICHTHYIN, ISOFORM B"/>
    <property type="match status" value="1"/>
</dbReference>
<proteinExistence type="predicted"/>
<feature type="transmembrane region" description="Helical" evidence="6">
    <location>
        <begin position="80"/>
        <end position="102"/>
    </location>
</feature>
<dbReference type="GO" id="GO:0016020">
    <property type="term" value="C:membrane"/>
    <property type="evidence" value="ECO:0007669"/>
    <property type="project" value="UniProtKB-SubCell"/>
</dbReference>
<evidence type="ECO:0000256" key="5">
    <source>
        <dbReference type="SAM" id="MobiDB-lite"/>
    </source>
</evidence>
<evidence type="ECO:0000256" key="1">
    <source>
        <dbReference type="ARBA" id="ARBA00004141"/>
    </source>
</evidence>
<evidence type="ECO:0000256" key="3">
    <source>
        <dbReference type="ARBA" id="ARBA00022989"/>
    </source>
</evidence>
<keyword evidence="8" id="KW-1185">Reference proteome</keyword>
<gene>
    <name evidence="7" type="ORF">AMORRO_LOCUS907</name>
</gene>
<comment type="caution">
    <text evidence="7">The sequence shown here is derived from an EMBL/GenBank/DDBJ whole genome shotgun (WGS) entry which is preliminary data.</text>
</comment>
<accession>A0A9N8YT83</accession>
<dbReference type="GO" id="GO:0015095">
    <property type="term" value="F:magnesium ion transmembrane transporter activity"/>
    <property type="evidence" value="ECO:0007669"/>
    <property type="project" value="InterPro"/>
</dbReference>
<feature type="transmembrane region" description="Helical" evidence="6">
    <location>
        <begin position="142"/>
        <end position="159"/>
    </location>
</feature>
<dbReference type="OrthoDB" id="6428174at2759"/>
<dbReference type="InterPro" id="IPR008521">
    <property type="entry name" value="Mg_trans_NIPA"/>
</dbReference>
<dbReference type="EMBL" id="CAJVPV010000319">
    <property type="protein sequence ID" value="CAG8451236.1"/>
    <property type="molecule type" value="Genomic_DNA"/>
</dbReference>
<feature type="transmembrane region" description="Helical" evidence="6">
    <location>
        <begin position="244"/>
        <end position="264"/>
    </location>
</feature>
<evidence type="ECO:0000313" key="8">
    <source>
        <dbReference type="Proteomes" id="UP000789342"/>
    </source>
</evidence>
<feature type="transmembrane region" description="Helical" evidence="6">
    <location>
        <begin position="276"/>
        <end position="295"/>
    </location>
</feature>
<feature type="transmembrane region" description="Helical" evidence="6">
    <location>
        <begin position="301"/>
        <end position="324"/>
    </location>
</feature>
<keyword evidence="2 6" id="KW-0812">Transmembrane</keyword>
<feature type="transmembrane region" description="Helical" evidence="6">
    <location>
        <begin position="108"/>
        <end position="130"/>
    </location>
</feature>
<feature type="region of interest" description="Disordered" evidence="5">
    <location>
        <begin position="461"/>
        <end position="514"/>
    </location>
</feature>
<feature type="transmembrane region" description="Helical" evidence="6">
    <location>
        <begin position="171"/>
        <end position="193"/>
    </location>
</feature>
<dbReference type="AlphaFoldDB" id="A0A9N8YT83"/>
<evidence type="ECO:0000256" key="6">
    <source>
        <dbReference type="SAM" id="Phobius"/>
    </source>
</evidence>
<feature type="transmembrane region" description="Helical" evidence="6">
    <location>
        <begin position="39"/>
        <end position="60"/>
    </location>
</feature>
<keyword evidence="3 6" id="KW-1133">Transmembrane helix</keyword>
<feature type="region of interest" description="Disordered" evidence="5">
    <location>
        <begin position="370"/>
        <end position="413"/>
    </location>
</feature>
<keyword evidence="4 6" id="KW-0472">Membrane</keyword>
<comment type="subcellular location">
    <subcellularLocation>
        <location evidence="1">Membrane</location>
        <topology evidence="1">Multi-pass membrane protein</topology>
    </subcellularLocation>
</comment>
<feature type="transmembrane region" description="Helical" evidence="6">
    <location>
        <begin position="205"/>
        <end position="224"/>
    </location>
</feature>
<evidence type="ECO:0000256" key="4">
    <source>
        <dbReference type="ARBA" id="ARBA00023136"/>
    </source>
</evidence>
<name>A0A9N8YT83_9GLOM</name>
<dbReference type="InterPro" id="IPR037185">
    <property type="entry name" value="EmrE-like"/>
</dbReference>